<keyword evidence="5 7" id="KW-0012">Acyltransferase</keyword>
<dbReference type="GO" id="GO:0002949">
    <property type="term" value="P:tRNA threonylcarbamoyladenosine modification"/>
    <property type="evidence" value="ECO:0007669"/>
    <property type="project" value="UniProtKB-UniRule"/>
</dbReference>
<dbReference type="OrthoDB" id="9806197at2"/>
<organism evidence="9 10">
    <name type="scientific">Metamycoplasma hominis</name>
    <name type="common">Mycoplasma hominis</name>
    <dbReference type="NCBI Taxonomy" id="2098"/>
    <lineage>
        <taxon>Bacteria</taxon>
        <taxon>Bacillati</taxon>
        <taxon>Mycoplasmatota</taxon>
        <taxon>Mycoplasmoidales</taxon>
        <taxon>Metamycoplasmataceae</taxon>
        <taxon>Metamycoplasma</taxon>
    </lineage>
</organism>
<dbReference type="Gene3D" id="3.30.420.40">
    <property type="match status" value="2"/>
</dbReference>
<feature type="binding site" evidence="7">
    <location>
        <position position="163"/>
    </location>
    <ligand>
        <name>substrate</name>
    </ligand>
</feature>
<comment type="similarity">
    <text evidence="7">Belongs to the KAE1 / TsaD family.</text>
</comment>
<evidence type="ECO:0000256" key="2">
    <source>
        <dbReference type="ARBA" id="ARBA00022694"/>
    </source>
</evidence>
<keyword evidence="7" id="KW-0963">Cytoplasm</keyword>
<feature type="domain" description="Gcp-like" evidence="8">
    <location>
        <begin position="27"/>
        <end position="300"/>
    </location>
</feature>
<comment type="catalytic activity">
    <reaction evidence="6 7">
        <text>L-threonylcarbamoyladenylate + adenosine(37) in tRNA = N(6)-L-threonylcarbamoyladenosine(37) in tRNA + AMP + H(+)</text>
        <dbReference type="Rhea" id="RHEA:37059"/>
        <dbReference type="Rhea" id="RHEA-COMP:10162"/>
        <dbReference type="Rhea" id="RHEA-COMP:10163"/>
        <dbReference type="ChEBI" id="CHEBI:15378"/>
        <dbReference type="ChEBI" id="CHEBI:73682"/>
        <dbReference type="ChEBI" id="CHEBI:74411"/>
        <dbReference type="ChEBI" id="CHEBI:74418"/>
        <dbReference type="ChEBI" id="CHEBI:456215"/>
        <dbReference type="EC" id="2.3.1.234"/>
    </reaction>
</comment>
<evidence type="ECO:0000256" key="5">
    <source>
        <dbReference type="ARBA" id="ARBA00023315"/>
    </source>
</evidence>
<comment type="function">
    <text evidence="7">Required for the formation of a threonylcarbamoyl group on adenosine at position 37 (t(6)A37) in tRNAs that read codons beginning with adenine. Is involved in the transfer of the threonylcarbamoyl moiety of threonylcarbamoyl-AMP (TC-AMP) to the N6 group of A37, together with TsaE and TsaB. TsaD likely plays a direct catalytic role in this reaction.</text>
</comment>
<dbReference type="InterPro" id="IPR043129">
    <property type="entry name" value="ATPase_NBD"/>
</dbReference>
<sequence>MLIFAIESSHDDTSFALLEDNKPIWMETISQIDIHRKYGGTVPELASRLHVKNIGILIEKLKKIIDIKKIDYVAYTKEPGLVGSLHVGYVVANAIAMLLEKPILPLNHLEGHFFSAFIGKEVEYPALGLIVSGGHSQLMLYKSKNEYEVIGQTQDDAVGEVFDKIARKLNLGFPGGPIIDKKWMEFRNKYTEHFTIPHTEAQLNFSFSGLKTQVINLINNQINRKQEINVDQYATMFENTVVLYLKNHLEIAIKKYHPRVIVLAGGVSANKAIREMFLNVHSNAIIPEMKYTTDNAMMIARLAYELLRRDR</sequence>
<dbReference type="NCBIfam" id="TIGR00329">
    <property type="entry name" value="gcp_kae1"/>
    <property type="match status" value="1"/>
</dbReference>
<reference evidence="9 10" key="2">
    <citation type="submission" date="2018-10" db="EMBL/GenBank/DDBJ databases">
        <title>Detection and isolation of Mycoplasma hominis as a predominant microorganism from pelvic cavity of patient with salpingitis and tubo-ovarian abscess.</title>
        <authorList>
            <person name="Guschin A.E."/>
            <person name="Khayrullina G.A."/>
            <person name="Rakovskaya I.V."/>
            <person name="Shelenkov A.A."/>
            <person name="Shagin D.A."/>
        </authorList>
    </citation>
    <scope>NUCLEOTIDE SEQUENCE [LARGE SCALE GENOMIC DNA]</scope>
    <source>
        <strain evidence="10">TOA</strain>
    </source>
</reference>
<feature type="binding site" evidence="7">
    <location>
        <position position="180"/>
    </location>
    <ligand>
        <name>substrate</name>
    </ligand>
</feature>
<evidence type="ECO:0000256" key="1">
    <source>
        <dbReference type="ARBA" id="ARBA00022679"/>
    </source>
</evidence>
<evidence type="ECO:0000256" key="4">
    <source>
        <dbReference type="ARBA" id="ARBA00023004"/>
    </source>
</evidence>
<dbReference type="GO" id="GO:0061711">
    <property type="term" value="F:tRNA N(6)-L-threonylcarbamoyladenine synthase activity"/>
    <property type="evidence" value="ECO:0007669"/>
    <property type="project" value="UniProtKB-EC"/>
</dbReference>
<evidence type="ECO:0000256" key="7">
    <source>
        <dbReference type="HAMAP-Rule" id="MF_01445"/>
    </source>
</evidence>
<evidence type="ECO:0000256" key="3">
    <source>
        <dbReference type="ARBA" id="ARBA00022723"/>
    </source>
</evidence>
<comment type="cofactor">
    <cofactor evidence="7">
        <name>Fe(2+)</name>
        <dbReference type="ChEBI" id="CHEBI:29033"/>
    </cofactor>
    <text evidence="7">Binds 1 Fe(2+) ion per subunit.</text>
</comment>
<feature type="binding site" evidence="7">
    <location>
        <position position="108"/>
    </location>
    <ligand>
        <name>Fe cation</name>
        <dbReference type="ChEBI" id="CHEBI:24875"/>
    </ligand>
</feature>
<feature type="binding site" evidence="7">
    <location>
        <position position="270"/>
    </location>
    <ligand>
        <name>substrate</name>
    </ligand>
</feature>
<comment type="subcellular location">
    <subcellularLocation>
        <location evidence="7">Cytoplasm</location>
    </subcellularLocation>
</comment>
<keyword evidence="3 7" id="KW-0479">Metal-binding</keyword>
<reference evidence="9 10" key="1">
    <citation type="submission" date="2014-08" db="EMBL/GenBank/DDBJ databases">
        <authorList>
            <person name="Kuleshov K."/>
            <person name="Dedkov V."/>
            <person name="Markelov M."/>
            <person name="Pimkina E."/>
        </authorList>
    </citation>
    <scope>NUCLEOTIDE SEQUENCE [LARGE SCALE GENOMIC DNA]</scope>
    <source>
        <strain evidence="10">TOA</strain>
    </source>
</reference>
<dbReference type="GO" id="GO:0005737">
    <property type="term" value="C:cytoplasm"/>
    <property type="evidence" value="ECO:0007669"/>
    <property type="project" value="UniProtKB-SubCell"/>
</dbReference>
<gene>
    <name evidence="7 9" type="primary">tsaD</name>
    <name evidence="9" type="ORF">KN71_002490</name>
</gene>
<dbReference type="PANTHER" id="PTHR11735:SF6">
    <property type="entry name" value="TRNA N6-ADENOSINE THREONYLCARBAMOYLTRANSFERASE, MITOCHONDRIAL"/>
    <property type="match status" value="1"/>
</dbReference>
<evidence type="ECO:0000313" key="9">
    <source>
        <dbReference type="EMBL" id="AYN65546.1"/>
    </source>
</evidence>
<dbReference type="PRINTS" id="PR00789">
    <property type="entry name" value="OSIALOPTASE"/>
</dbReference>
<dbReference type="InterPro" id="IPR017861">
    <property type="entry name" value="KAE1/TsaD"/>
</dbReference>
<dbReference type="Pfam" id="PF00814">
    <property type="entry name" value="TsaD"/>
    <property type="match status" value="1"/>
</dbReference>
<dbReference type="GO" id="GO:0005506">
    <property type="term" value="F:iron ion binding"/>
    <property type="evidence" value="ECO:0007669"/>
    <property type="project" value="UniProtKB-UniRule"/>
</dbReference>
<keyword evidence="4 7" id="KW-0408">Iron</keyword>
<accession>A0A454CA85</accession>
<feature type="binding site" evidence="7">
    <location>
        <position position="176"/>
    </location>
    <ligand>
        <name>substrate</name>
    </ligand>
</feature>
<dbReference type="EMBL" id="CP033021">
    <property type="protein sequence ID" value="AYN65546.1"/>
    <property type="molecule type" value="Genomic_DNA"/>
</dbReference>
<dbReference type="RefSeq" id="WP_036438792.1">
    <property type="nucleotide sequence ID" value="NZ_CP033021.1"/>
</dbReference>
<dbReference type="PANTHER" id="PTHR11735">
    <property type="entry name" value="TRNA N6-ADENOSINE THREONYLCARBAMOYLTRANSFERASE"/>
    <property type="match status" value="1"/>
</dbReference>
<evidence type="ECO:0000313" key="10">
    <source>
        <dbReference type="Proteomes" id="UP000029712"/>
    </source>
</evidence>
<keyword evidence="1 7" id="KW-0808">Transferase</keyword>
<evidence type="ECO:0000259" key="8">
    <source>
        <dbReference type="Pfam" id="PF00814"/>
    </source>
</evidence>
<dbReference type="EC" id="2.3.1.234" evidence="7"/>
<protein>
    <recommendedName>
        <fullName evidence="7">tRNA N6-adenosine threonylcarbamoyltransferase</fullName>
        <ecNumber evidence="7">2.3.1.234</ecNumber>
    </recommendedName>
    <alternativeName>
        <fullName evidence="7">N6-L-threonylcarbamoyladenine synthase</fullName>
        <shortName evidence="7">t(6)A synthase</shortName>
    </alternativeName>
    <alternativeName>
        <fullName evidence="7">t(6)A37 threonylcarbamoyladenosine biosynthesis protein TsaD</fullName>
    </alternativeName>
    <alternativeName>
        <fullName evidence="7">tRNA threonylcarbamoyladenosine biosynthesis protein TsaD</fullName>
    </alternativeName>
</protein>
<evidence type="ECO:0000256" key="6">
    <source>
        <dbReference type="ARBA" id="ARBA00048117"/>
    </source>
</evidence>
<dbReference type="InterPro" id="IPR000905">
    <property type="entry name" value="Gcp-like_dom"/>
</dbReference>
<dbReference type="InterPro" id="IPR022450">
    <property type="entry name" value="TsaD"/>
</dbReference>
<feature type="binding site" evidence="7">
    <location>
        <begin position="130"/>
        <end position="134"/>
    </location>
    <ligand>
        <name>substrate</name>
    </ligand>
</feature>
<feature type="binding site" evidence="7">
    <location>
        <position position="294"/>
    </location>
    <ligand>
        <name>Fe cation</name>
        <dbReference type="ChEBI" id="CHEBI:24875"/>
    </ligand>
</feature>
<feature type="binding site" evidence="7">
    <location>
        <position position="112"/>
    </location>
    <ligand>
        <name>Fe cation</name>
        <dbReference type="ChEBI" id="CHEBI:24875"/>
    </ligand>
</feature>
<dbReference type="HAMAP" id="MF_01445">
    <property type="entry name" value="TsaD"/>
    <property type="match status" value="1"/>
</dbReference>
<dbReference type="Proteomes" id="UP000029712">
    <property type="component" value="Chromosome"/>
</dbReference>
<dbReference type="NCBIfam" id="TIGR03723">
    <property type="entry name" value="T6A_TsaD_YgjD"/>
    <property type="match status" value="1"/>
</dbReference>
<proteinExistence type="inferred from homology"/>
<keyword evidence="2 7" id="KW-0819">tRNA processing</keyword>
<name>A0A454CA85_METHO</name>
<dbReference type="SUPFAM" id="SSF53067">
    <property type="entry name" value="Actin-like ATPase domain"/>
    <property type="match status" value="1"/>
</dbReference>
<dbReference type="AlphaFoldDB" id="A0A454CA85"/>